<keyword evidence="4" id="KW-0874">Quinone</keyword>
<dbReference type="InterPro" id="IPR042106">
    <property type="entry name" value="Nuo/plastoQ_OxRdtase_6_NuoJ"/>
</dbReference>
<sequence length="201" mass="22639">MDFERIVFYVLSAILVFAATRVITVRNPVHAALHLVLAFFTCAGLWLLLEAEFLAITLVLVYVGAVMVLFLFVVMMLDINVAEMREGFVHNLPVGLTVAGLMILELWLVIKNKAFDAVHMPEPPAHVAGYSNTREIGNVLYTDYVYPFEIASVILVVAIIAAIALTLRKRKASKRQDPAEQVKTRRQDRVRIIKMEAEDRD</sequence>
<keyword evidence="4" id="KW-1003">Cell membrane</keyword>
<organism evidence="6 7">
    <name type="scientific">Thiogranum longum</name>
    <dbReference type="NCBI Taxonomy" id="1537524"/>
    <lineage>
        <taxon>Bacteria</taxon>
        <taxon>Pseudomonadati</taxon>
        <taxon>Pseudomonadota</taxon>
        <taxon>Gammaproteobacteria</taxon>
        <taxon>Chromatiales</taxon>
        <taxon>Ectothiorhodospiraceae</taxon>
        <taxon>Thiogranum</taxon>
    </lineage>
</organism>
<feature type="transmembrane region" description="Helical" evidence="4">
    <location>
        <begin position="31"/>
        <end position="49"/>
    </location>
</feature>
<dbReference type="GO" id="GO:0008137">
    <property type="term" value="F:NADH dehydrogenase (ubiquinone) activity"/>
    <property type="evidence" value="ECO:0007669"/>
    <property type="project" value="UniProtKB-UniRule"/>
</dbReference>
<accession>A0A4R1HH21</accession>
<dbReference type="Gene3D" id="1.20.120.1200">
    <property type="entry name" value="NADH-ubiquinone/plastoquinone oxidoreductase chain 6, subunit NuoJ"/>
    <property type="match status" value="1"/>
</dbReference>
<comment type="catalytic activity">
    <reaction evidence="4">
        <text>a quinone + NADH + 5 H(+)(in) = a quinol + NAD(+) + 4 H(+)(out)</text>
        <dbReference type="Rhea" id="RHEA:57888"/>
        <dbReference type="ChEBI" id="CHEBI:15378"/>
        <dbReference type="ChEBI" id="CHEBI:24646"/>
        <dbReference type="ChEBI" id="CHEBI:57540"/>
        <dbReference type="ChEBI" id="CHEBI:57945"/>
        <dbReference type="ChEBI" id="CHEBI:132124"/>
    </reaction>
</comment>
<evidence type="ECO:0000256" key="3">
    <source>
        <dbReference type="ARBA" id="ARBA00025811"/>
    </source>
</evidence>
<dbReference type="GO" id="GO:0005886">
    <property type="term" value="C:plasma membrane"/>
    <property type="evidence" value="ECO:0007669"/>
    <property type="project" value="UniProtKB-SubCell"/>
</dbReference>
<feature type="transmembrane region" description="Helical" evidence="4">
    <location>
        <begin position="144"/>
        <end position="167"/>
    </location>
</feature>
<feature type="region of interest" description="Disordered" evidence="5">
    <location>
        <begin position="175"/>
        <end position="201"/>
    </location>
</feature>
<comment type="similarity">
    <text evidence="1 4">Belongs to the complex I subunit 6 family.</text>
</comment>
<dbReference type="PANTHER" id="PTHR33269:SF17">
    <property type="entry name" value="NADH-UBIQUINONE OXIDOREDUCTASE CHAIN 6"/>
    <property type="match status" value="1"/>
</dbReference>
<comment type="caution">
    <text evidence="6">The sequence shown here is derived from an EMBL/GenBank/DDBJ whole genome shotgun (WGS) entry which is preliminary data.</text>
</comment>
<keyword evidence="4" id="KW-1133">Transmembrane helix</keyword>
<comment type="function">
    <text evidence="4">NDH-1 shuttles electrons from NADH, via FMN and iron-sulfur (Fe-S) centers, to quinones in the respiratory chain. Couples the redox reaction to proton translocation (for every two electrons transferred, four hydrogen ions are translocated across the cytoplasmic membrane), and thus conserves the redox energy in a proton gradient.</text>
</comment>
<comment type="subcellular location">
    <subcellularLocation>
        <location evidence="4">Cell membrane</location>
        <topology evidence="4">Multi-pass membrane protein</topology>
    </subcellularLocation>
</comment>
<reference evidence="6 7" key="1">
    <citation type="submission" date="2019-03" db="EMBL/GenBank/DDBJ databases">
        <title>Genomic Encyclopedia of Type Strains, Phase IV (KMG-IV): sequencing the most valuable type-strain genomes for metagenomic binning, comparative biology and taxonomic classification.</title>
        <authorList>
            <person name="Goeker M."/>
        </authorList>
    </citation>
    <scope>NUCLEOTIDE SEQUENCE [LARGE SCALE GENOMIC DNA]</scope>
    <source>
        <strain evidence="6 7">DSM 19610</strain>
    </source>
</reference>
<evidence type="ECO:0000256" key="1">
    <source>
        <dbReference type="ARBA" id="ARBA00005698"/>
    </source>
</evidence>
<keyword evidence="4" id="KW-0520">NAD</keyword>
<proteinExistence type="inferred from homology"/>
<dbReference type="Pfam" id="PF00499">
    <property type="entry name" value="Oxidored_q3"/>
    <property type="match status" value="1"/>
</dbReference>
<comment type="subunit">
    <text evidence="3">Composed of 13 different subunits. Subunits NuoA, H, J, K, L, M, N constitute the membrane sector of the complex.</text>
</comment>
<name>A0A4R1HH21_9GAMM</name>
<protein>
    <recommendedName>
        <fullName evidence="2 4">NADH-quinone oxidoreductase subunit J</fullName>
        <ecNumber evidence="4">7.1.1.-</ecNumber>
    </recommendedName>
</protein>
<evidence type="ECO:0000256" key="2">
    <source>
        <dbReference type="ARBA" id="ARBA00019907"/>
    </source>
</evidence>
<gene>
    <name evidence="6" type="ORF">DFR30_1941</name>
</gene>
<feature type="transmembrane region" description="Helical" evidence="4">
    <location>
        <begin position="55"/>
        <end position="77"/>
    </location>
</feature>
<dbReference type="InterPro" id="IPR001457">
    <property type="entry name" value="NADH_UbQ/plastoQ_OxRdtase_su6"/>
</dbReference>
<keyword evidence="4" id="KW-0472">Membrane</keyword>
<evidence type="ECO:0000256" key="5">
    <source>
        <dbReference type="SAM" id="MobiDB-lite"/>
    </source>
</evidence>
<keyword evidence="7" id="KW-1185">Reference proteome</keyword>
<dbReference type="RefSeq" id="WP_132972658.1">
    <property type="nucleotide sequence ID" value="NZ_SMFX01000001.1"/>
</dbReference>
<dbReference type="EC" id="7.1.1.-" evidence="4"/>
<dbReference type="AlphaFoldDB" id="A0A4R1HH21"/>
<feature type="transmembrane region" description="Helical" evidence="4">
    <location>
        <begin position="6"/>
        <end position="24"/>
    </location>
</feature>
<dbReference type="OrthoDB" id="9795409at2"/>
<evidence type="ECO:0000313" key="6">
    <source>
        <dbReference type="EMBL" id="TCK18659.1"/>
    </source>
</evidence>
<evidence type="ECO:0000313" key="7">
    <source>
        <dbReference type="Proteomes" id="UP000295707"/>
    </source>
</evidence>
<feature type="transmembrane region" description="Helical" evidence="4">
    <location>
        <begin position="89"/>
        <end position="110"/>
    </location>
</feature>
<dbReference type="GO" id="GO:0048038">
    <property type="term" value="F:quinone binding"/>
    <property type="evidence" value="ECO:0007669"/>
    <property type="project" value="UniProtKB-UniRule"/>
</dbReference>
<dbReference type="EMBL" id="SMFX01000001">
    <property type="protein sequence ID" value="TCK18659.1"/>
    <property type="molecule type" value="Genomic_DNA"/>
</dbReference>
<dbReference type="NCBIfam" id="NF005164">
    <property type="entry name" value="PRK06638.1-4"/>
    <property type="match status" value="1"/>
</dbReference>
<keyword evidence="4" id="KW-0812">Transmembrane</keyword>
<evidence type="ECO:0000256" key="4">
    <source>
        <dbReference type="RuleBase" id="RU004429"/>
    </source>
</evidence>
<dbReference type="Proteomes" id="UP000295707">
    <property type="component" value="Unassembled WGS sequence"/>
</dbReference>
<dbReference type="PANTHER" id="PTHR33269">
    <property type="entry name" value="NADH-UBIQUINONE OXIDOREDUCTASE CHAIN 6"/>
    <property type="match status" value="1"/>
</dbReference>